<evidence type="ECO:0000313" key="12">
    <source>
        <dbReference type="RefSeq" id="XP_028268012.1"/>
    </source>
</evidence>
<dbReference type="SUPFAM" id="SSF52540">
    <property type="entry name" value="P-loop containing nucleoside triphosphate hydrolases"/>
    <property type="match status" value="1"/>
</dbReference>
<feature type="transmembrane region" description="Helical" evidence="10">
    <location>
        <begin position="12"/>
        <end position="36"/>
    </location>
</feature>
<evidence type="ECO:0000256" key="8">
    <source>
        <dbReference type="ARBA" id="ARBA00023136"/>
    </source>
</evidence>
<dbReference type="GO" id="GO:0009247">
    <property type="term" value="P:glycolipid biosynthetic process"/>
    <property type="evidence" value="ECO:0007669"/>
    <property type="project" value="InterPro"/>
</dbReference>
<dbReference type="PANTHER" id="PTHR14647:SF84">
    <property type="entry name" value="GALACTOSE-3-O-SULFOTRANSFERASE 2-LIKE"/>
    <property type="match status" value="1"/>
</dbReference>
<keyword evidence="9" id="KW-0325">Glycoprotein</keyword>
<evidence type="ECO:0000256" key="9">
    <source>
        <dbReference type="ARBA" id="ARBA00023180"/>
    </source>
</evidence>
<proteinExistence type="inferred from homology"/>
<keyword evidence="4 10" id="KW-0812">Transmembrane</keyword>
<keyword evidence="5" id="KW-0735">Signal-anchor</keyword>
<accession>A0A6P7IV28</accession>
<keyword evidence="11" id="KW-1185">Reference proteome</keyword>
<evidence type="ECO:0000256" key="10">
    <source>
        <dbReference type="SAM" id="Phobius"/>
    </source>
</evidence>
<dbReference type="Proteomes" id="UP000515145">
    <property type="component" value="Chromosome 8"/>
</dbReference>
<dbReference type="Pfam" id="PF06990">
    <property type="entry name" value="Gal-3-0_sulfotr"/>
    <property type="match status" value="1"/>
</dbReference>
<sequence length="438" mass="50668">MTLRWLAIQVWRYRVTGLMVILSVTFLLVIVGTHLLQHSSSFNFHQGRIKIPMKASDPKQRHNILTHDHTKESNTLKDRTDSTLHKIKRRNPPVVFLKTHKTGSSTVQNLLFRVGEKEGATFAFPAHTYQFSYPHKFKVDFVDELPEGSSHFDILCSHMRLDVGQLKQMMPPDTVYVTILREPVQMFESVFSYYTFAVPAFTSAKKAAGHRSALSVFLESPESFWDPNERGNGLGKNPMSFDLGLDNQQWNWSRPANLTLLEETFQLVMIAEHFDESLVLLGDLLKLDLEELASVSHNTRSAYSLSPLDNITKARIRDWNQLDVWLYDFFLRVFWQRAERYGLGRLNRDVALLRASTERIRQKCVARKQVPPAELDDLIRPWQTDSVTITGYHIQKNLTKQEQGFCMRLVLPELQYHAHLYFQQYGRAVGPLPTVTHK</sequence>
<dbReference type="InterPro" id="IPR009729">
    <property type="entry name" value="Gal-3-0_sulfotransfrase"/>
</dbReference>
<gene>
    <name evidence="12" type="primary">LOC114439992</name>
</gene>
<keyword evidence="7" id="KW-0333">Golgi apparatus</keyword>
<evidence type="ECO:0000256" key="5">
    <source>
        <dbReference type="ARBA" id="ARBA00022968"/>
    </source>
</evidence>
<dbReference type="GO" id="GO:0001733">
    <property type="term" value="F:galactosylceramide sulfotransferase activity"/>
    <property type="evidence" value="ECO:0007669"/>
    <property type="project" value="InterPro"/>
</dbReference>
<evidence type="ECO:0000313" key="11">
    <source>
        <dbReference type="Proteomes" id="UP000515145"/>
    </source>
</evidence>
<evidence type="ECO:0000256" key="7">
    <source>
        <dbReference type="ARBA" id="ARBA00023034"/>
    </source>
</evidence>
<evidence type="ECO:0000256" key="4">
    <source>
        <dbReference type="ARBA" id="ARBA00022692"/>
    </source>
</evidence>
<evidence type="ECO:0000256" key="1">
    <source>
        <dbReference type="ARBA" id="ARBA00004323"/>
    </source>
</evidence>
<comment type="similarity">
    <text evidence="2">Belongs to the galactose-3-O-sulfotransferase family.</text>
</comment>
<dbReference type="InParanoid" id="A0A6P7IV28"/>
<dbReference type="GeneID" id="114439992"/>
<comment type="subcellular location">
    <subcellularLocation>
        <location evidence="1">Golgi apparatus membrane</location>
        <topology evidence="1">Single-pass type II membrane protein</topology>
    </subcellularLocation>
</comment>
<organism evidence="11 12">
    <name type="scientific">Parambassis ranga</name>
    <name type="common">Indian glassy fish</name>
    <dbReference type="NCBI Taxonomy" id="210632"/>
    <lineage>
        <taxon>Eukaryota</taxon>
        <taxon>Metazoa</taxon>
        <taxon>Chordata</taxon>
        <taxon>Craniata</taxon>
        <taxon>Vertebrata</taxon>
        <taxon>Euteleostomi</taxon>
        <taxon>Actinopterygii</taxon>
        <taxon>Neopterygii</taxon>
        <taxon>Teleostei</taxon>
        <taxon>Neoteleostei</taxon>
        <taxon>Acanthomorphata</taxon>
        <taxon>Ovalentaria</taxon>
        <taxon>Ambassidae</taxon>
        <taxon>Parambassis</taxon>
    </lineage>
</organism>
<protein>
    <submittedName>
        <fullName evidence="12">Galactose-3-O-sulfotransferase 4</fullName>
    </submittedName>
</protein>
<evidence type="ECO:0000256" key="3">
    <source>
        <dbReference type="ARBA" id="ARBA00022679"/>
    </source>
</evidence>
<dbReference type="RefSeq" id="XP_028268012.1">
    <property type="nucleotide sequence ID" value="XM_028412211.1"/>
</dbReference>
<dbReference type="GO" id="GO:0000139">
    <property type="term" value="C:Golgi membrane"/>
    <property type="evidence" value="ECO:0007669"/>
    <property type="project" value="UniProtKB-SubCell"/>
</dbReference>
<name>A0A6P7IV28_9TELE</name>
<reference evidence="12" key="1">
    <citation type="submission" date="2025-08" db="UniProtKB">
        <authorList>
            <consortium name="RefSeq"/>
        </authorList>
    </citation>
    <scope>IDENTIFICATION</scope>
</reference>
<evidence type="ECO:0000256" key="6">
    <source>
        <dbReference type="ARBA" id="ARBA00022989"/>
    </source>
</evidence>
<dbReference type="InterPro" id="IPR027417">
    <property type="entry name" value="P-loop_NTPase"/>
</dbReference>
<dbReference type="AlphaFoldDB" id="A0A6P7IV28"/>
<keyword evidence="6 10" id="KW-1133">Transmembrane helix</keyword>
<dbReference type="PANTHER" id="PTHR14647">
    <property type="entry name" value="GALACTOSE-3-O-SULFOTRANSFERASE"/>
    <property type="match status" value="1"/>
</dbReference>
<dbReference type="Gene3D" id="3.40.50.300">
    <property type="entry name" value="P-loop containing nucleotide triphosphate hydrolases"/>
    <property type="match status" value="1"/>
</dbReference>
<keyword evidence="3" id="KW-0808">Transferase</keyword>
<keyword evidence="8 10" id="KW-0472">Membrane</keyword>
<dbReference type="OrthoDB" id="514299at2759"/>
<evidence type="ECO:0000256" key="2">
    <source>
        <dbReference type="ARBA" id="ARBA00008124"/>
    </source>
</evidence>